<feature type="region of interest" description="Disordered" evidence="1">
    <location>
        <begin position="178"/>
        <end position="223"/>
    </location>
</feature>
<dbReference type="InterPro" id="IPR001387">
    <property type="entry name" value="Cro/C1-type_HTH"/>
</dbReference>
<dbReference type="PROSITE" id="PS50943">
    <property type="entry name" value="HTH_CROC1"/>
    <property type="match status" value="1"/>
</dbReference>
<dbReference type="EMBL" id="CP154858">
    <property type="protein sequence ID" value="XDT72836.1"/>
    <property type="molecule type" value="Genomic_DNA"/>
</dbReference>
<dbReference type="AlphaFoldDB" id="A0AB39UX35"/>
<organism evidence="3">
    <name type="scientific">Thermohahella caldifontis</name>
    <dbReference type="NCBI Taxonomy" id="3142973"/>
    <lineage>
        <taxon>Bacteria</taxon>
        <taxon>Pseudomonadati</taxon>
        <taxon>Pseudomonadota</taxon>
        <taxon>Gammaproteobacteria</taxon>
        <taxon>Oceanospirillales</taxon>
        <taxon>Hahellaceae</taxon>
        <taxon>Thermohahella</taxon>
    </lineage>
</organism>
<name>A0AB39UX35_9GAMM</name>
<proteinExistence type="predicted"/>
<protein>
    <submittedName>
        <fullName evidence="3">Helix-turn-helix transcriptional regulator</fullName>
    </submittedName>
</protein>
<feature type="compositionally biased region" description="Basic and acidic residues" evidence="1">
    <location>
        <begin position="189"/>
        <end position="223"/>
    </location>
</feature>
<dbReference type="KEGG" id="tcd:AAIA72_02285"/>
<dbReference type="GO" id="GO:0003677">
    <property type="term" value="F:DNA binding"/>
    <property type="evidence" value="ECO:0007669"/>
    <property type="project" value="InterPro"/>
</dbReference>
<dbReference type="CDD" id="cd00093">
    <property type="entry name" value="HTH_XRE"/>
    <property type="match status" value="1"/>
</dbReference>
<reference evidence="3" key="1">
    <citation type="submission" date="2024-05" db="EMBL/GenBank/DDBJ databases">
        <title>Genome sequencing of novel strain.</title>
        <authorList>
            <person name="Ganbat D."/>
            <person name="Ganbat S."/>
            <person name="Lee S.-J."/>
        </authorList>
    </citation>
    <scope>NUCLEOTIDE SEQUENCE</scope>
    <source>
        <strain evidence="3">SMD15-11</strain>
    </source>
</reference>
<evidence type="ECO:0000313" key="3">
    <source>
        <dbReference type="EMBL" id="XDT72836.1"/>
    </source>
</evidence>
<sequence length="223" mass="24957">MSWLDRLTELTGNAMGVARRSASTSLKVGRRLLDNPEHLASLARAGQSLKELRQVAGLTLNELADAIDLKDKSILEAAEAGTATLSFDLIVRLAAVLARNDPVPFILKYVRAYNPELWQLLQEWGIGRLPVVYERERRFLNILRSREQVQDLDDEAFDKILTFTESAFDMALHFAAPEKPAKTRKPSARKADAAQEAVKEEAPEAKAGRTRNADHNEKEVPRD</sequence>
<feature type="domain" description="HTH cro/C1-type" evidence="2">
    <location>
        <begin position="49"/>
        <end position="106"/>
    </location>
</feature>
<dbReference type="SUPFAM" id="SSF47413">
    <property type="entry name" value="lambda repressor-like DNA-binding domains"/>
    <property type="match status" value="1"/>
</dbReference>
<dbReference type="InterPro" id="IPR010982">
    <property type="entry name" value="Lambda_DNA-bd_dom_sf"/>
</dbReference>
<accession>A0AB39UX35</accession>
<evidence type="ECO:0000259" key="2">
    <source>
        <dbReference type="PROSITE" id="PS50943"/>
    </source>
</evidence>
<dbReference type="Gene3D" id="1.10.260.40">
    <property type="entry name" value="lambda repressor-like DNA-binding domains"/>
    <property type="match status" value="1"/>
</dbReference>
<evidence type="ECO:0000256" key="1">
    <source>
        <dbReference type="SAM" id="MobiDB-lite"/>
    </source>
</evidence>
<gene>
    <name evidence="3" type="ORF">AAIA72_02285</name>
</gene>
<dbReference type="RefSeq" id="WP_369601839.1">
    <property type="nucleotide sequence ID" value="NZ_CP154858.1"/>
</dbReference>